<feature type="region of interest" description="Disordered" evidence="1">
    <location>
        <begin position="50"/>
        <end position="72"/>
    </location>
</feature>
<dbReference type="VEuPathDB" id="FungiDB:UREG_07937"/>
<evidence type="ECO:0000313" key="4">
    <source>
        <dbReference type="Proteomes" id="UP000002058"/>
    </source>
</evidence>
<dbReference type="Gene3D" id="3.30.1370.110">
    <property type="match status" value="1"/>
</dbReference>
<keyword evidence="4" id="KW-1185">Reference proteome</keyword>
<dbReference type="InParanoid" id="C4RRN6"/>
<dbReference type="InterPro" id="IPR053020">
    <property type="entry name" value="Smr_domain_protein"/>
</dbReference>
<name>C4RRN6_UNCRE</name>
<dbReference type="RefSeq" id="XP_002582208.1">
    <property type="nucleotide sequence ID" value="XM_002582162.1"/>
</dbReference>
<gene>
    <name evidence="3" type="ORF">UREG_07937</name>
</gene>
<dbReference type="PANTHER" id="PTHR47417:SF1">
    <property type="entry name" value="SMR DOMAIN-CONTAINING PROTEIN YPL199C"/>
    <property type="match status" value="1"/>
</dbReference>
<sequence length="232" mass="26415">MSHAMSYLGPRAFNHEQNRDAEAEYDRLRDLARQEATKRGSCFERSQQAYAAGDGAGAKQLSEQGKEHGRRMEEYNRQASQFIFRENNANGRVPDDTIDLHGQFVEEAEDILEERIKYARAHGQTHLHVIVGKGNHSTNHVQKLKPRVEQVCRDLGLQYCTEDNAGRMYVNLTGGPAQMPSYPPHQHHHPQHAPQPHHGEQQQQENTLVEQAITNGLPRLLRKLEKACCIVM</sequence>
<protein>
    <recommendedName>
        <fullName evidence="2">Smr domain-containing protein</fullName>
    </recommendedName>
</protein>
<accession>C4RRN6</accession>
<dbReference type="InterPro" id="IPR013899">
    <property type="entry name" value="DUF1771"/>
</dbReference>
<dbReference type="EMBL" id="GG669483">
    <property type="protein sequence ID" value="EEP78114.1"/>
    <property type="molecule type" value="Genomic_DNA"/>
</dbReference>
<organism evidence="3 4">
    <name type="scientific">Uncinocarpus reesii (strain UAMH 1704)</name>
    <dbReference type="NCBI Taxonomy" id="336963"/>
    <lineage>
        <taxon>Eukaryota</taxon>
        <taxon>Fungi</taxon>
        <taxon>Dikarya</taxon>
        <taxon>Ascomycota</taxon>
        <taxon>Pezizomycotina</taxon>
        <taxon>Eurotiomycetes</taxon>
        <taxon>Eurotiomycetidae</taxon>
        <taxon>Onygenales</taxon>
        <taxon>Onygenaceae</taxon>
        <taxon>Uncinocarpus</taxon>
    </lineage>
</organism>
<feature type="compositionally biased region" description="Low complexity" evidence="1">
    <location>
        <begin position="192"/>
        <end position="204"/>
    </location>
</feature>
<dbReference type="Pfam" id="PF01713">
    <property type="entry name" value="Smr"/>
    <property type="match status" value="1"/>
</dbReference>
<dbReference type="PANTHER" id="PTHR47417">
    <property type="entry name" value="SMR DOMAIN-CONTAINING PROTEIN YPL199C"/>
    <property type="match status" value="1"/>
</dbReference>
<feature type="domain" description="Smr" evidence="2">
    <location>
        <begin position="98"/>
        <end position="173"/>
    </location>
</feature>
<dbReference type="GeneID" id="8441235"/>
<proteinExistence type="predicted"/>
<evidence type="ECO:0000256" key="1">
    <source>
        <dbReference type="SAM" id="MobiDB-lite"/>
    </source>
</evidence>
<dbReference type="PROSITE" id="PS50828">
    <property type="entry name" value="SMR"/>
    <property type="match status" value="1"/>
</dbReference>
<dbReference type="STRING" id="336963.C4RRN6"/>
<dbReference type="OrthoDB" id="3231855at2759"/>
<evidence type="ECO:0000259" key="2">
    <source>
        <dbReference type="PROSITE" id="PS50828"/>
    </source>
</evidence>
<evidence type="ECO:0000313" key="3">
    <source>
        <dbReference type="EMBL" id="EEP78114.1"/>
    </source>
</evidence>
<dbReference type="InterPro" id="IPR036063">
    <property type="entry name" value="Smr_dom_sf"/>
</dbReference>
<dbReference type="OMA" id="DYIFREN"/>
<dbReference type="KEGG" id="ure:UREG_07937"/>
<dbReference type="SMART" id="SM01162">
    <property type="entry name" value="DUF1771"/>
    <property type="match status" value="1"/>
</dbReference>
<dbReference type="HOGENOM" id="CLU_069447_0_0_1"/>
<dbReference type="InterPro" id="IPR002625">
    <property type="entry name" value="Smr_dom"/>
</dbReference>
<dbReference type="AlphaFoldDB" id="C4RRN6"/>
<dbReference type="Pfam" id="PF08590">
    <property type="entry name" value="DUF1771"/>
    <property type="match status" value="1"/>
</dbReference>
<dbReference type="Proteomes" id="UP000002058">
    <property type="component" value="Unassembled WGS sequence"/>
</dbReference>
<dbReference type="eggNOG" id="KOG2401">
    <property type="taxonomic scope" value="Eukaryota"/>
</dbReference>
<feature type="region of interest" description="Disordered" evidence="1">
    <location>
        <begin position="174"/>
        <end position="205"/>
    </location>
</feature>
<dbReference type="SUPFAM" id="SSF160443">
    <property type="entry name" value="SMR domain-like"/>
    <property type="match status" value="1"/>
</dbReference>
<dbReference type="SMART" id="SM00463">
    <property type="entry name" value="SMR"/>
    <property type="match status" value="1"/>
</dbReference>
<reference evidence="4" key="1">
    <citation type="journal article" date="2009" name="Genome Res.">
        <title>Comparative genomic analyses of the human fungal pathogens Coccidioides and their relatives.</title>
        <authorList>
            <person name="Sharpton T.J."/>
            <person name="Stajich J.E."/>
            <person name="Rounsley S.D."/>
            <person name="Gardner M.J."/>
            <person name="Wortman J.R."/>
            <person name="Jordar V.S."/>
            <person name="Maiti R."/>
            <person name="Kodira C.D."/>
            <person name="Neafsey D.E."/>
            <person name="Zeng Q."/>
            <person name="Hung C.-Y."/>
            <person name="McMahan C."/>
            <person name="Muszewska A."/>
            <person name="Grynberg M."/>
            <person name="Mandel M.A."/>
            <person name="Kellner E.M."/>
            <person name="Barker B.M."/>
            <person name="Galgiani J.N."/>
            <person name="Orbach M.J."/>
            <person name="Kirkland T.N."/>
            <person name="Cole G.T."/>
            <person name="Henn M.R."/>
            <person name="Birren B.W."/>
            <person name="Taylor J.W."/>
        </authorList>
    </citation>
    <scope>NUCLEOTIDE SEQUENCE [LARGE SCALE GENOMIC DNA]</scope>
    <source>
        <strain evidence="4">UAMH 1704</strain>
    </source>
</reference>